<name>A0ABY4TI13_9ACTN</name>
<dbReference type="EMBL" id="CP095474">
    <property type="protein sequence ID" value="URN18559.1"/>
    <property type="molecule type" value="Genomic_DNA"/>
</dbReference>
<evidence type="ECO:0008006" key="3">
    <source>
        <dbReference type="Google" id="ProtNLM"/>
    </source>
</evidence>
<evidence type="ECO:0000313" key="1">
    <source>
        <dbReference type="EMBL" id="URN18559.1"/>
    </source>
</evidence>
<reference evidence="1" key="1">
    <citation type="submission" date="2022-04" db="EMBL/GenBank/DDBJ databases">
        <title>Systematic whole-genome sequencing reveals an unexpected diversity among actinomycetoma pathogens and provides insights into their antibacterial susceptibilities.</title>
        <authorList>
            <person name="Watson A.K."/>
            <person name="Kepplinger B."/>
            <person name="Bakhiet S.M."/>
            <person name="Mhmoud N.A."/>
            <person name="Chapman J."/>
            <person name="Allenby N."/>
            <person name="Mickiewicz K."/>
            <person name="Goodfellow M."/>
            <person name="Fahal A.H."/>
            <person name="Errington J."/>
        </authorList>
    </citation>
    <scope>NUCLEOTIDE SEQUENCE</scope>
    <source>
        <strain evidence="1">SD 504</strain>
    </source>
</reference>
<protein>
    <recommendedName>
        <fullName evidence="3">ATP-binding protein</fullName>
    </recommendedName>
</protein>
<keyword evidence="2" id="KW-1185">Reference proteome</keyword>
<dbReference type="Proteomes" id="UP001056383">
    <property type="component" value="Chromosome"/>
</dbReference>
<gene>
    <name evidence="1" type="ORF">MW084_24285</name>
</gene>
<accession>A0ABY4TI13</accession>
<proteinExistence type="predicted"/>
<evidence type="ECO:0000313" key="2">
    <source>
        <dbReference type="Proteomes" id="UP001056383"/>
    </source>
</evidence>
<organism evidence="1 2">
    <name type="scientific">Streptomyces sudanensis</name>
    <dbReference type="NCBI Taxonomy" id="436397"/>
    <lineage>
        <taxon>Bacteria</taxon>
        <taxon>Bacillati</taxon>
        <taxon>Actinomycetota</taxon>
        <taxon>Actinomycetes</taxon>
        <taxon>Kitasatosporales</taxon>
        <taxon>Streptomycetaceae</taxon>
        <taxon>Streptomyces</taxon>
    </lineage>
</organism>
<dbReference type="RefSeq" id="WP_010471367.1">
    <property type="nucleotide sequence ID" value="NZ_CP095474.1"/>
</dbReference>
<sequence>MSTGTTDAGMTLPFQKAEATGNATVTQVGRDYNEHHHRYERSWQYLRGVGVDAVELDLAEHAFVDSAGPGGSGQAALAVSRLSRQHERSHTLVLCGEAGTGRRTAALHVLLKAGVHKERIRWLVLDWDQPRTEQIPHTAGHGFILDLTGYSGLDDDFYTGLGDYQKAAQADEAFLVILTDEGSWNPRTLANVPTTHLVRPPAQQVALAHLRHRAGDRVDWLTSPSLDTLLTEASQVSDAARLAGLIAEASEDDRDSIKQQFTDWRKHLEDWFTSHSSEDDLRERALLMAAALLENTPADIVLEAADKLFEEVGGVLPPGGALAGRDLRARLHAIHASVVGEECISLDEERHGLAEAVLKYVWQQRPQLRGVLLEWASQLSAPNGIAVRHLGRIADRLVQLSLLPGGSTVQTVMSGWIETGRTGHRQLAIGVLETMALHPDTGPGVRRWLYDWAKQKTVSRELVSAVAEICAGRLGQKYPRIALTRLRVLASRDDGLASEAVADAVRALANVPEQRILVLSEIIQWAESPESTTRKAGASTFLALTDITDTALLPSAQEPAGDPTAELIDQLFIRGWRAALEEPSTAAEAHARLAEWLDSPALPDTLLMPITAAVLRGHLHEAGAASILVGTSSTSDLGRTRRRKLFRRLIDEQTLSPAASDSDAGGDTYPAQP</sequence>